<dbReference type="Pfam" id="PF09594">
    <property type="entry name" value="GT87"/>
    <property type="match status" value="1"/>
</dbReference>
<feature type="transmembrane region" description="Helical" evidence="8">
    <location>
        <begin position="283"/>
        <end position="304"/>
    </location>
</feature>
<evidence type="ECO:0000256" key="8">
    <source>
        <dbReference type="SAM" id="Phobius"/>
    </source>
</evidence>
<comment type="subcellular location">
    <subcellularLocation>
        <location evidence="1">Cell membrane</location>
        <topology evidence="1">Multi-pass membrane protein</topology>
    </subcellularLocation>
</comment>
<keyword evidence="5 8" id="KW-1133">Transmembrane helix</keyword>
<evidence type="ECO:0000256" key="7">
    <source>
        <dbReference type="ARBA" id="ARBA00024033"/>
    </source>
</evidence>
<evidence type="ECO:0000313" key="10">
    <source>
        <dbReference type="Proteomes" id="UP000254343"/>
    </source>
</evidence>
<dbReference type="Proteomes" id="UP000254343">
    <property type="component" value="Unassembled WGS sequence"/>
</dbReference>
<accession>A0A380W2E3</accession>
<comment type="similarity">
    <text evidence="7">Belongs to the glycosyltransferase 87 family.</text>
</comment>
<evidence type="ECO:0000256" key="1">
    <source>
        <dbReference type="ARBA" id="ARBA00004651"/>
    </source>
</evidence>
<reference evidence="9 10" key="1">
    <citation type="submission" date="2018-06" db="EMBL/GenBank/DDBJ databases">
        <authorList>
            <consortium name="Pathogen Informatics"/>
            <person name="Doyle S."/>
        </authorList>
    </citation>
    <scope>NUCLEOTIDE SEQUENCE [LARGE SCALE GENOMIC DNA]</scope>
    <source>
        <strain evidence="9 10">NCTC12722</strain>
    </source>
</reference>
<dbReference type="AlphaFoldDB" id="A0A380W2E3"/>
<sequence>MTEILGEPQQKVGGHWPVSVDRVRALAHCWLIAAPLMYAWDLWGQTRNGLTNGLGRPFGDDFINYWSGAWLTWHGRIADVYNFEVFHLFERALSGPDLLYYHYGYPPVLLLLTAPLALVPYIPGLALWLISSWYAFYRALRLAAPDIALLLSLAVPALFVNALGGQNGAWSAAFLGGGLMLLDRRPIVAGVLFGLLVYKPHLGLLLPFALMAGRRWTAFASATVTVIALVGASLVLFGRAPWLAYADNLAVLKHFILEDGTGVWHRMMSVFVMMRHFGFSVDASYIAQAVSAVIAAAVVARSWWRDDPMEIRYGLLVLGTCLVTPYLQDYDLVVGAFVVVWLLTLQRQGVISRAVAQLAMAAILLWPLVNGAVGKMTGFALGPFVIAPLFVLFASRKQQHPGAF</sequence>
<dbReference type="EMBL" id="UIGB01000001">
    <property type="protein sequence ID" value="SUU83020.1"/>
    <property type="molecule type" value="Genomic_DNA"/>
</dbReference>
<keyword evidence="4 8" id="KW-0812">Transmembrane</keyword>
<protein>
    <submittedName>
        <fullName evidence="9">Protein of uncharacterized function (DUF2029)</fullName>
    </submittedName>
</protein>
<organism evidence="9 10">
    <name type="scientific">Afipia felis</name>
    <name type="common">Cat scratch disease bacillus</name>
    <dbReference type="NCBI Taxonomy" id="1035"/>
    <lineage>
        <taxon>Bacteria</taxon>
        <taxon>Pseudomonadati</taxon>
        <taxon>Pseudomonadota</taxon>
        <taxon>Alphaproteobacteria</taxon>
        <taxon>Hyphomicrobiales</taxon>
        <taxon>Nitrobacteraceae</taxon>
        <taxon>Afipia</taxon>
    </lineage>
</organism>
<feature type="transmembrane region" description="Helical" evidence="8">
    <location>
        <begin position="189"/>
        <end position="210"/>
    </location>
</feature>
<feature type="transmembrane region" description="Helical" evidence="8">
    <location>
        <begin position="375"/>
        <end position="394"/>
    </location>
</feature>
<dbReference type="GO" id="GO:0016758">
    <property type="term" value="F:hexosyltransferase activity"/>
    <property type="evidence" value="ECO:0007669"/>
    <property type="project" value="InterPro"/>
</dbReference>
<feature type="transmembrane region" description="Helical" evidence="8">
    <location>
        <begin position="316"/>
        <end position="343"/>
    </location>
</feature>
<feature type="transmembrane region" description="Helical" evidence="8">
    <location>
        <begin position="142"/>
        <end position="159"/>
    </location>
</feature>
<evidence type="ECO:0000256" key="6">
    <source>
        <dbReference type="ARBA" id="ARBA00023136"/>
    </source>
</evidence>
<gene>
    <name evidence="9" type="ORF">NCTC12722_00179</name>
</gene>
<feature type="transmembrane region" description="Helical" evidence="8">
    <location>
        <begin position="108"/>
        <end position="130"/>
    </location>
</feature>
<keyword evidence="6 8" id="KW-0472">Membrane</keyword>
<dbReference type="InterPro" id="IPR018584">
    <property type="entry name" value="GT87"/>
</dbReference>
<name>A0A380W2E3_AFIFE</name>
<evidence type="ECO:0000256" key="3">
    <source>
        <dbReference type="ARBA" id="ARBA00022679"/>
    </source>
</evidence>
<evidence type="ECO:0000256" key="5">
    <source>
        <dbReference type="ARBA" id="ARBA00022989"/>
    </source>
</evidence>
<feature type="transmembrane region" description="Helical" evidence="8">
    <location>
        <begin position="216"/>
        <end position="237"/>
    </location>
</feature>
<proteinExistence type="inferred from homology"/>
<evidence type="ECO:0000313" key="9">
    <source>
        <dbReference type="EMBL" id="SUU83020.1"/>
    </source>
</evidence>
<dbReference type="GO" id="GO:0005886">
    <property type="term" value="C:plasma membrane"/>
    <property type="evidence" value="ECO:0007669"/>
    <property type="project" value="UniProtKB-SubCell"/>
</dbReference>
<keyword evidence="3" id="KW-0808">Transferase</keyword>
<dbReference type="OrthoDB" id="7679563at2"/>
<keyword evidence="2" id="KW-1003">Cell membrane</keyword>
<evidence type="ECO:0000256" key="2">
    <source>
        <dbReference type="ARBA" id="ARBA00022475"/>
    </source>
</evidence>
<evidence type="ECO:0000256" key="4">
    <source>
        <dbReference type="ARBA" id="ARBA00022692"/>
    </source>
</evidence>
<feature type="transmembrane region" description="Helical" evidence="8">
    <location>
        <begin position="350"/>
        <end position="369"/>
    </location>
</feature>
<dbReference type="RefSeq" id="WP_002717804.1">
    <property type="nucleotide sequence ID" value="NZ_UFSI01000001.1"/>
</dbReference>